<dbReference type="CDD" id="cd00051">
    <property type="entry name" value="EFh"/>
    <property type="match status" value="2"/>
</dbReference>
<evidence type="ECO:0000259" key="4">
    <source>
        <dbReference type="PROSITE" id="PS50222"/>
    </source>
</evidence>
<dbReference type="Pfam" id="PF13499">
    <property type="entry name" value="EF-hand_7"/>
    <property type="match status" value="1"/>
</dbReference>
<feature type="domain" description="EF-hand" evidence="4">
    <location>
        <begin position="105"/>
        <end position="140"/>
    </location>
</feature>
<gene>
    <name evidence="5" type="ORF">KP79_PYT19306</name>
</gene>
<dbReference type="InterPro" id="IPR018247">
    <property type="entry name" value="EF_Hand_1_Ca_BS"/>
</dbReference>
<evidence type="ECO:0000256" key="3">
    <source>
        <dbReference type="ARBA" id="ARBA00022837"/>
    </source>
</evidence>
<keyword evidence="6" id="KW-1185">Reference proteome</keyword>
<sequence>MTSKRKELQKLVEKLSKKKDIHFNRQQIEKLIYKFSDLHGGRTLMDKNHVARMERGMFRDILYNYFSMTDDVLLDRVFRAFDKDSDNYINVEEWINGMSVFLRGLKEERIKFCFCAYDLNGDGYISREEMFQLLKTSLSRTSTDEDQDESIKELVEITLKKMDDDHDGRVSFEDYKKGIEEDPLMMEFLGPCLPERKRCDFFLEEIEQLGKY</sequence>
<evidence type="ECO:0000313" key="5">
    <source>
        <dbReference type="EMBL" id="OWF45413.1"/>
    </source>
</evidence>
<dbReference type="EMBL" id="NEDP02004513">
    <property type="protein sequence ID" value="OWF45413.1"/>
    <property type="molecule type" value="Genomic_DNA"/>
</dbReference>
<organism evidence="5 6">
    <name type="scientific">Mizuhopecten yessoensis</name>
    <name type="common">Japanese scallop</name>
    <name type="synonym">Patinopecten yessoensis</name>
    <dbReference type="NCBI Taxonomy" id="6573"/>
    <lineage>
        <taxon>Eukaryota</taxon>
        <taxon>Metazoa</taxon>
        <taxon>Spiralia</taxon>
        <taxon>Lophotrochozoa</taxon>
        <taxon>Mollusca</taxon>
        <taxon>Bivalvia</taxon>
        <taxon>Autobranchia</taxon>
        <taxon>Pteriomorphia</taxon>
        <taxon>Pectinida</taxon>
        <taxon>Pectinoidea</taxon>
        <taxon>Pectinidae</taxon>
        <taxon>Mizuhopecten</taxon>
    </lineage>
</organism>
<dbReference type="SMART" id="SM00054">
    <property type="entry name" value="EFh"/>
    <property type="match status" value="3"/>
</dbReference>
<dbReference type="STRING" id="6573.A0A210Q9J6"/>
<keyword evidence="2" id="KW-0677">Repeat</keyword>
<evidence type="ECO:0000256" key="2">
    <source>
        <dbReference type="ARBA" id="ARBA00022737"/>
    </source>
</evidence>
<reference evidence="5 6" key="1">
    <citation type="journal article" date="2017" name="Nat. Ecol. Evol.">
        <title>Scallop genome provides insights into evolution of bilaterian karyotype and development.</title>
        <authorList>
            <person name="Wang S."/>
            <person name="Zhang J."/>
            <person name="Jiao W."/>
            <person name="Li J."/>
            <person name="Xun X."/>
            <person name="Sun Y."/>
            <person name="Guo X."/>
            <person name="Huan P."/>
            <person name="Dong B."/>
            <person name="Zhang L."/>
            <person name="Hu X."/>
            <person name="Sun X."/>
            <person name="Wang J."/>
            <person name="Zhao C."/>
            <person name="Wang Y."/>
            <person name="Wang D."/>
            <person name="Huang X."/>
            <person name="Wang R."/>
            <person name="Lv J."/>
            <person name="Li Y."/>
            <person name="Zhang Z."/>
            <person name="Liu B."/>
            <person name="Lu W."/>
            <person name="Hui Y."/>
            <person name="Liang J."/>
            <person name="Zhou Z."/>
            <person name="Hou R."/>
            <person name="Li X."/>
            <person name="Liu Y."/>
            <person name="Li H."/>
            <person name="Ning X."/>
            <person name="Lin Y."/>
            <person name="Zhao L."/>
            <person name="Xing Q."/>
            <person name="Dou J."/>
            <person name="Li Y."/>
            <person name="Mao J."/>
            <person name="Guo H."/>
            <person name="Dou H."/>
            <person name="Li T."/>
            <person name="Mu C."/>
            <person name="Jiang W."/>
            <person name="Fu Q."/>
            <person name="Fu X."/>
            <person name="Miao Y."/>
            <person name="Liu J."/>
            <person name="Yu Q."/>
            <person name="Li R."/>
            <person name="Liao H."/>
            <person name="Li X."/>
            <person name="Kong Y."/>
            <person name="Jiang Z."/>
            <person name="Chourrout D."/>
            <person name="Li R."/>
            <person name="Bao Z."/>
        </authorList>
    </citation>
    <scope>NUCLEOTIDE SEQUENCE [LARGE SCALE GENOMIC DNA]</scope>
    <source>
        <strain evidence="5 6">PY_sf001</strain>
    </source>
</reference>
<dbReference type="Gene3D" id="1.10.238.10">
    <property type="entry name" value="EF-hand"/>
    <property type="match status" value="1"/>
</dbReference>
<dbReference type="InterPro" id="IPR028846">
    <property type="entry name" value="Recoverin"/>
</dbReference>
<dbReference type="SUPFAM" id="SSF47473">
    <property type="entry name" value="EF-hand"/>
    <property type="match status" value="1"/>
</dbReference>
<proteinExistence type="predicted"/>
<keyword evidence="1" id="KW-0479">Metal-binding</keyword>
<evidence type="ECO:0000256" key="1">
    <source>
        <dbReference type="ARBA" id="ARBA00022723"/>
    </source>
</evidence>
<dbReference type="InterPro" id="IPR011992">
    <property type="entry name" value="EF-hand-dom_pair"/>
</dbReference>
<feature type="domain" description="EF-hand" evidence="4">
    <location>
        <begin position="69"/>
        <end position="104"/>
    </location>
</feature>
<dbReference type="PROSITE" id="PS50222">
    <property type="entry name" value="EF_HAND_2"/>
    <property type="match status" value="3"/>
</dbReference>
<evidence type="ECO:0000313" key="6">
    <source>
        <dbReference type="Proteomes" id="UP000242188"/>
    </source>
</evidence>
<keyword evidence="3" id="KW-0106">Calcium</keyword>
<dbReference type="PANTHER" id="PTHR23055:SF60">
    <property type="entry name" value="CALAXIN"/>
    <property type="match status" value="1"/>
</dbReference>
<dbReference type="PROSITE" id="PS00018">
    <property type="entry name" value="EF_HAND_1"/>
    <property type="match status" value="3"/>
</dbReference>
<feature type="domain" description="EF-hand" evidence="4">
    <location>
        <begin position="150"/>
        <end position="185"/>
    </location>
</feature>
<protein>
    <submittedName>
        <fullName evidence="5">EF-hand calcium-binding domain-containing protein 1</fullName>
    </submittedName>
</protein>
<dbReference type="Proteomes" id="UP000242188">
    <property type="component" value="Unassembled WGS sequence"/>
</dbReference>
<dbReference type="OrthoDB" id="191686at2759"/>
<accession>A0A210Q9J6</accession>
<dbReference type="Pfam" id="PF00036">
    <property type="entry name" value="EF-hand_1"/>
    <property type="match status" value="1"/>
</dbReference>
<comment type="caution">
    <text evidence="5">The sequence shown here is derived from an EMBL/GenBank/DDBJ whole genome shotgun (WGS) entry which is preliminary data.</text>
</comment>
<dbReference type="PANTHER" id="PTHR23055">
    <property type="entry name" value="CALCIUM BINDING PROTEINS"/>
    <property type="match status" value="1"/>
</dbReference>
<dbReference type="AlphaFoldDB" id="A0A210Q9J6"/>
<dbReference type="PRINTS" id="PR00450">
    <property type="entry name" value="RECOVERIN"/>
</dbReference>
<dbReference type="InterPro" id="IPR002048">
    <property type="entry name" value="EF_hand_dom"/>
</dbReference>
<name>A0A210Q9J6_MIZYE</name>
<dbReference type="GO" id="GO:0005509">
    <property type="term" value="F:calcium ion binding"/>
    <property type="evidence" value="ECO:0007669"/>
    <property type="project" value="InterPro"/>
</dbReference>